<evidence type="ECO:0000313" key="3">
    <source>
        <dbReference type="WBParaSite" id="TCNE_0000614401-mRNA-1"/>
    </source>
</evidence>
<reference evidence="3" key="1">
    <citation type="submission" date="2016-06" db="UniProtKB">
        <authorList>
            <consortium name="WormBaseParasite"/>
        </authorList>
    </citation>
    <scope>IDENTIFICATION</scope>
</reference>
<dbReference type="Proteomes" id="UP000050794">
    <property type="component" value="Unassembled WGS sequence"/>
</dbReference>
<dbReference type="WBParaSite" id="TCNE_0000614401-mRNA-1">
    <property type="protein sequence ID" value="TCNE_0000614401-mRNA-1"/>
    <property type="gene ID" value="TCNE_0000614401"/>
</dbReference>
<proteinExistence type="predicted"/>
<keyword evidence="2" id="KW-1185">Reference proteome</keyword>
<evidence type="ECO:0000313" key="1">
    <source>
        <dbReference type="EMBL" id="VDM37437.1"/>
    </source>
</evidence>
<dbReference type="EMBL" id="UYWY01019445">
    <property type="protein sequence ID" value="VDM37437.1"/>
    <property type="molecule type" value="Genomic_DNA"/>
</dbReference>
<gene>
    <name evidence="1" type="ORF">TCNE_LOCUS6144</name>
</gene>
<organism evidence="2 3">
    <name type="scientific">Toxocara canis</name>
    <name type="common">Canine roundworm</name>
    <dbReference type="NCBI Taxonomy" id="6265"/>
    <lineage>
        <taxon>Eukaryota</taxon>
        <taxon>Metazoa</taxon>
        <taxon>Ecdysozoa</taxon>
        <taxon>Nematoda</taxon>
        <taxon>Chromadorea</taxon>
        <taxon>Rhabditida</taxon>
        <taxon>Spirurina</taxon>
        <taxon>Ascaridomorpha</taxon>
        <taxon>Ascaridoidea</taxon>
        <taxon>Toxocaridae</taxon>
        <taxon>Toxocara</taxon>
    </lineage>
</organism>
<evidence type="ECO:0000313" key="2">
    <source>
        <dbReference type="Proteomes" id="UP000050794"/>
    </source>
</evidence>
<protein>
    <submittedName>
        <fullName evidence="3">Transposase</fullName>
    </submittedName>
</protein>
<name>A0A183UCC4_TOXCA</name>
<sequence>MSGAARQWSVRSVPCQVHKATLTSLIGANSFCQLTNRFSTKVTNSVEHLLLAMVPLFDGVAQKRLLLRLG</sequence>
<accession>A0A183UCC4</accession>
<dbReference type="AlphaFoldDB" id="A0A183UCC4"/>
<reference evidence="1 2" key="2">
    <citation type="submission" date="2018-11" db="EMBL/GenBank/DDBJ databases">
        <authorList>
            <consortium name="Pathogen Informatics"/>
        </authorList>
    </citation>
    <scope>NUCLEOTIDE SEQUENCE [LARGE SCALE GENOMIC DNA]</scope>
</reference>